<dbReference type="PANTHER" id="PTHR13480">
    <property type="entry name" value="E3 UBIQUITIN-PROTEIN LIGASE HAKAI-RELATED"/>
    <property type="match status" value="1"/>
</dbReference>
<evidence type="ECO:0000313" key="3">
    <source>
        <dbReference type="Proteomes" id="UP000504610"/>
    </source>
</evidence>
<name>A0A9W3DE14_RAPSA</name>
<dbReference type="InterPro" id="IPR013087">
    <property type="entry name" value="Znf_C2H2_type"/>
</dbReference>
<dbReference type="GO" id="GO:0016567">
    <property type="term" value="P:protein ubiquitination"/>
    <property type="evidence" value="ECO:0007669"/>
    <property type="project" value="InterPro"/>
</dbReference>
<evidence type="ECO:0000313" key="4">
    <source>
        <dbReference type="RefSeq" id="XP_056862059.1"/>
    </source>
</evidence>
<dbReference type="OrthoDB" id="547746at2759"/>
<dbReference type="PROSITE" id="PS00028">
    <property type="entry name" value="ZINC_FINGER_C2H2_1"/>
    <property type="match status" value="1"/>
</dbReference>
<dbReference type="KEGG" id="rsz:130509835"/>
<feature type="domain" description="C2H2-type" evidence="2">
    <location>
        <begin position="8"/>
        <end position="31"/>
    </location>
</feature>
<reference evidence="4" key="2">
    <citation type="submission" date="2025-08" db="UniProtKB">
        <authorList>
            <consortium name="RefSeq"/>
        </authorList>
    </citation>
    <scope>IDENTIFICATION</scope>
    <source>
        <tissue evidence="4">Leaf</tissue>
    </source>
</reference>
<feature type="compositionally biased region" description="Low complexity" evidence="1">
    <location>
        <begin position="70"/>
        <end position="95"/>
    </location>
</feature>
<dbReference type="PANTHER" id="PTHR13480:SF0">
    <property type="entry name" value="E3 UBIQUITIN-PROTEIN LIGASE HAKAI"/>
    <property type="match status" value="1"/>
</dbReference>
<dbReference type="GO" id="GO:0061630">
    <property type="term" value="F:ubiquitin protein ligase activity"/>
    <property type="evidence" value="ECO:0007669"/>
    <property type="project" value="InterPro"/>
</dbReference>
<keyword evidence="3" id="KW-1185">Reference proteome</keyword>
<dbReference type="AlphaFoldDB" id="A0A9W3DE14"/>
<dbReference type="Proteomes" id="UP000504610">
    <property type="component" value="Chromosome 3"/>
</dbReference>
<evidence type="ECO:0000256" key="1">
    <source>
        <dbReference type="SAM" id="MobiDB-lite"/>
    </source>
</evidence>
<proteinExistence type="predicted"/>
<evidence type="ECO:0000259" key="2">
    <source>
        <dbReference type="PROSITE" id="PS00028"/>
    </source>
</evidence>
<protein>
    <submittedName>
        <fullName evidence="4">E3 ubiquitin-protein ligase HAKAI homolog</fullName>
    </submittedName>
</protein>
<dbReference type="RefSeq" id="XP_056862059.1">
    <property type="nucleotide sequence ID" value="XM_057006079.1"/>
</dbReference>
<accession>A0A9W3DE14</accession>
<dbReference type="GeneID" id="130509835"/>
<reference evidence="3" key="1">
    <citation type="journal article" date="2019" name="Database">
        <title>The radish genome database (RadishGD): an integrated information resource for radish genomics.</title>
        <authorList>
            <person name="Yu H.J."/>
            <person name="Baek S."/>
            <person name="Lee Y.J."/>
            <person name="Cho A."/>
            <person name="Mun J.H."/>
        </authorList>
    </citation>
    <scope>NUCLEOTIDE SEQUENCE [LARGE SCALE GENOMIC DNA]</scope>
    <source>
        <strain evidence="3">cv. WK10039</strain>
    </source>
</reference>
<sequence>MMEGIFICAAPHCLRSFLKKPDFESHVHHLHASLLLPDAPLDKEGGNDSDLQTTKHQSSASSDSTLMRGPLRSHQQQQPPPLLHRSPSLSKPLSRFGSYPADNNDNSRPPGFETASPKPGIRFPDYPLPMNMMQPPPTMPIPNNRLPQQFSFPPYPTTDGSSQQFYNGAPFEMTRPEDITRLCARVSAGAAAACANDESEFPRILSSSVLVESWYGTASTG</sequence>
<organism evidence="3 4">
    <name type="scientific">Raphanus sativus</name>
    <name type="common">Radish</name>
    <name type="synonym">Raphanus raphanistrum var. sativus</name>
    <dbReference type="NCBI Taxonomy" id="3726"/>
    <lineage>
        <taxon>Eukaryota</taxon>
        <taxon>Viridiplantae</taxon>
        <taxon>Streptophyta</taxon>
        <taxon>Embryophyta</taxon>
        <taxon>Tracheophyta</taxon>
        <taxon>Spermatophyta</taxon>
        <taxon>Magnoliopsida</taxon>
        <taxon>eudicotyledons</taxon>
        <taxon>Gunneridae</taxon>
        <taxon>Pentapetalae</taxon>
        <taxon>rosids</taxon>
        <taxon>malvids</taxon>
        <taxon>Brassicales</taxon>
        <taxon>Brassicaceae</taxon>
        <taxon>Brassiceae</taxon>
        <taxon>Raphanus</taxon>
    </lineage>
</organism>
<dbReference type="InterPro" id="IPR040383">
    <property type="entry name" value="HAKAI/CBLL2"/>
</dbReference>
<feature type="compositionally biased region" description="Polar residues" evidence="1">
    <location>
        <begin position="49"/>
        <end position="65"/>
    </location>
</feature>
<dbReference type="GO" id="GO:0030155">
    <property type="term" value="P:regulation of cell adhesion"/>
    <property type="evidence" value="ECO:0007669"/>
    <property type="project" value="TreeGrafter"/>
</dbReference>
<feature type="region of interest" description="Disordered" evidence="1">
    <location>
        <begin position="41"/>
        <end position="122"/>
    </location>
</feature>
<gene>
    <name evidence="4" type="primary">LOC130509835</name>
</gene>